<feature type="compositionally biased region" description="Basic and acidic residues" evidence="1">
    <location>
        <begin position="1"/>
        <end position="10"/>
    </location>
</feature>
<accession>A0AAW4Q0Y7</accession>
<organism evidence="2 3">
    <name type="scientific">Haloarcula rubra</name>
    <dbReference type="NCBI Taxonomy" id="2487747"/>
    <lineage>
        <taxon>Archaea</taxon>
        <taxon>Methanobacteriati</taxon>
        <taxon>Methanobacteriota</taxon>
        <taxon>Stenosarchaea group</taxon>
        <taxon>Halobacteria</taxon>
        <taxon>Halobacteriales</taxon>
        <taxon>Haloarculaceae</taxon>
        <taxon>Haloarcula</taxon>
    </lineage>
</organism>
<keyword evidence="3" id="KW-1185">Reference proteome</keyword>
<comment type="caution">
    <text evidence="2">The sequence shown here is derived from an EMBL/GenBank/DDBJ whole genome shotgun (WGS) entry which is preliminary data.</text>
</comment>
<dbReference type="EMBL" id="RKLR01000022">
    <property type="protein sequence ID" value="MBX0325904.1"/>
    <property type="molecule type" value="Genomic_DNA"/>
</dbReference>
<name>A0AAW4Q0Y7_9EURY</name>
<evidence type="ECO:0000313" key="3">
    <source>
        <dbReference type="Proteomes" id="UP001430377"/>
    </source>
</evidence>
<dbReference type="RefSeq" id="WP_220620763.1">
    <property type="nucleotide sequence ID" value="NZ_RKLR01000022.1"/>
</dbReference>
<dbReference type="Proteomes" id="UP001430377">
    <property type="component" value="Unassembled WGS sequence"/>
</dbReference>
<evidence type="ECO:0000256" key="1">
    <source>
        <dbReference type="SAM" id="MobiDB-lite"/>
    </source>
</evidence>
<protein>
    <submittedName>
        <fullName evidence="2">Uncharacterized protein</fullName>
    </submittedName>
</protein>
<sequence>MTSKNTDDSTQHQPLNEETPPLDAPVAVEWWFGFEDDGEPEFDTHHGFHDAERVADGTPPAVQDGEVVNASGTPIDATSERDDIRESRYLYLTHREALERDITPCVECFPAYATERRLTKAREEDGILTEDGVEGAVFAVWTRYDKDSKWNLDSVHDSYTSLLYRARAIRQYAGSVGSRLRYSLMPTRRCEYTSFEEAAATDPMMAHVSDLRQIQPAELPDVRNQLGDEYLETPVEYEHRYTDTADKRPTVVHRAENPPCGYEREPSPLFADDTDEDFEDLSDLEEQPVAEVIERGNVVEFCEACFPELADWNAD</sequence>
<feature type="region of interest" description="Disordered" evidence="1">
    <location>
        <begin position="1"/>
        <end position="23"/>
    </location>
</feature>
<dbReference type="AlphaFoldDB" id="A0AAW4Q0Y7"/>
<gene>
    <name evidence="2" type="ORF">EGH21_23070</name>
</gene>
<proteinExistence type="predicted"/>
<feature type="region of interest" description="Disordered" evidence="1">
    <location>
        <begin position="58"/>
        <end position="79"/>
    </location>
</feature>
<evidence type="ECO:0000313" key="2">
    <source>
        <dbReference type="EMBL" id="MBX0325904.1"/>
    </source>
</evidence>
<reference evidence="2 3" key="1">
    <citation type="submission" date="2021-06" db="EMBL/GenBank/DDBJ databases">
        <title>Halomicroarcula sp. a new haloarchaeum isolated from saline soil.</title>
        <authorList>
            <person name="Duran-Viseras A."/>
            <person name="Sanchez-Porro C."/>
            <person name="Ventosa A."/>
        </authorList>
    </citation>
    <scope>NUCLEOTIDE SEQUENCE [LARGE SCALE GENOMIC DNA]</scope>
    <source>
        <strain evidence="2 3">F13</strain>
    </source>
</reference>